<comment type="caution">
    <text evidence="3">The sequence shown here is derived from an EMBL/GenBank/DDBJ whole genome shotgun (WGS) entry which is preliminary data.</text>
</comment>
<accession>A0A5N6PBQ0</accession>
<dbReference type="Proteomes" id="UP000326396">
    <property type="component" value="Linkage Group LG13"/>
</dbReference>
<reference evidence="3 4" key="1">
    <citation type="submission" date="2019-05" db="EMBL/GenBank/DDBJ databases">
        <title>Mikania micrantha, genome provides insights into the molecular mechanism of rapid growth.</title>
        <authorList>
            <person name="Liu B."/>
        </authorList>
    </citation>
    <scope>NUCLEOTIDE SEQUENCE [LARGE SCALE GENOMIC DNA]</scope>
    <source>
        <strain evidence="3">NLD-2019</strain>
        <tissue evidence="3">Leaf</tissue>
    </source>
</reference>
<dbReference type="AlphaFoldDB" id="A0A5N6PBQ0"/>
<dbReference type="InterPro" id="IPR013320">
    <property type="entry name" value="ConA-like_dom_sf"/>
</dbReference>
<evidence type="ECO:0000313" key="4">
    <source>
        <dbReference type="Proteomes" id="UP000326396"/>
    </source>
</evidence>
<dbReference type="SUPFAM" id="SSF49899">
    <property type="entry name" value="Concanavalin A-like lectins/glucanases"/>
    <property type="match status" value="1"/>
</dbReference>
<dbReference type="PANTHER" id="PTHR44991:SF1">
    <property type="entry name" value="IMMUNOGLOBULIN SUPERFAMILY MEMBER 5"/>
    <property type="match status" value="1"/>
</dbReference>
<dbReference type="SMART" id="SM00449">
    <property type="entry name" value="SPRY"/>
    <property type="match status" value="1"/>
</dbReference>
<dbReference type="OrthoDB" id="258495at2759"/>
<feature type="transmembrane region" description="Helical" evidence="1">
    <location>
        <begin position="6"/>
        <end position="24"/>
    </location>
</feature>
<feature type="domain" description="SPRY" evidence="2">
    <location>
        <begin position="184"/>
        <end position="384"/>
    </location>
</feature>
<dbReference type="InterPro" id="IPR003877">
    <property type="entry name" value="SPRY_dom"/>
</dbReference>
<organism evidence="3 4">
    <name type="scientific">Mikania micrantha</name>
    <name type="common">bitter vine</name>
    <dbReference type="NCBI Taxonomy" id="192012"/>
    <lineage>
        <taxon>Eukaryota</taxon>
        <taxon>Viridiplantae</taxon>
        <taxon>Streptophyta</taxon>
        <taxon>Embryophyta</taxon>
        <taxon>Tracheophyta</taxon>
        <taxon>Spermatophyta</taxon>
        <taxon>Magnoliopsida</taxon>
        <taxon>eudicotyledons</taxon>
        <taxon>Gunneridae</taxon>
        <taxon>Pentapetalae</taxon>
        <taxon>asterids</taxon>
        <taxon>campanulids</taxon>
        <taxon>Asterales</taxon>
        <taxon>Asteraceae</taxon>
        <taxon>Asteroideae</taxon>
        <taxon>Heliantheae alliance</taxon>
        <taxon>Eupatorieae</taxon>
        <taxon>Mikania</taxon>
    </lineage>
</organism>
<gene>
    <name evidence="3" type="ORF">E3N88_10420</name>
</gene>
<keyword evidence="1" id="KW-1133">Transmembrane helix</keyword>
<sequence>MDSRSLIVAIVLPTGIFLLLLFYLTRRFCYNSKEQPQQSIQRVSSLQNGITKLHQQELIFNNKRRTNYYVLRRGVSSKPLFNWSDNPSLITDAVENGWSRFAFTKFTSSPSIQSNKSILGYCGPTGDGKDNETVEIGWEVCEGSADVMQKIRFNSRSKNSFPPTVIKSALPLPGPAVGNLSPFPQEAYFEITILSSYEDENESKMIGMKRVNKEGEKIKLIPEVDAGENASSESLVHVTSSNGNGASTRGGFGKIEELKGRSGDKDIVEGKSEFGGLSVGLAGGSFVPAKVPGSYLGSIGFNTDGSVYLEGVKVSSELEFNEWGKAETVIGCGYNPTQKKVYFTIDAKLVREVHCTTEEFTTPLYPILAANTNVTVVVNFGQRTFKYTQANLHRTPNPCFIKQSTNSPILGYDDSRELFSMGRIDAHWLDRSTKRNAQYFGSVNRGTSDYDEFSDGDLFEIVLDSNSRGRSPSMHL</sequence>
<protein>
    <recommendedName>
        <fullName evidence="2">SPRY domain-containing protein</fullName>
    </recommendedName>
</protein>
<dbReference type="InterPro" id="IPR043136">
    <property type="entry name" value="B30.2/SPRY_sf"/>
</dbReference>
<evidence type="ECO:0000256" key="1">
    <source>
        <dbReference type="SAM" id="Phobius"/>
    </source>
</evidence>
<dbReference type="Pfam" id="PF00622">
    <property type="entry name" value="SPRY"/>
    <property type="match status" value="1"/>
</dbReference>
<keyword evidence="1" id="KW-0812">Transmembrane</keyword>
<name>A0A5N6PBQ0_9ASTR</name>
<dbReference type="EMBL" id="SZYD01000005">
    <property type="protein sequence ID" value="KAD6119149.1"/>
    <property type="molecule type" value="Genomic_DNA"/>
</dbReference>
<proteinExistence type="predicted"/>
<dbReference type="Gene3D" id="2.60.120.920">
    <property type="match status" value="1"/>
</dbReference>
<dbReference type="PANTHER" id="PTHR44991">
    <property type="entry name" value="IMMUNOGLOBULIN SUPERFAMILY MEMBER 5"/>
    <property type="match status" value="1"/>
</dbReference>
<keyword evidence="1" id="KW-0472">Membrane</keyword>
<evidence type="ECO:0000313" key="3">
    <source>
        <dbReference type="EMBL" id="KAD6119149.1"/>
    </source>
</evidence>
<evidence type="ECO:0000259" key="2">
    <source>
        <dbReference type="SMART" id="SM00449"/>
    </source>
</evidence>
<keyword evidence="4" id="KW-1185">Reference proteome</keyword>